<dbReference type="Proteomes" id="UP001163321">
    <property type="component" value="Chromosome 8"/>
</dbReference>
<accession>A0ACC0VMF7</accession>
<evidence type="ECO:0000313" key="1">
    <source>
        <dbReference type="EMBL" id="KAI9907649.1"/>
    </source>
</evidence>
<sequence length="305" mass="32685">MIVIAKSSLALLLVTATVSNGFSQAANLRERDLRGVTITTNINTYTSYDDYAVLMLAAVNKQRATQGLAPLCLNRKLHAAAQRHSNDMAAKDFMGHGGSDGSTMSERISEAGYEWSSVAENVAAGQINVADVMESWIHSPGHLANIMGDYTMFGSAYAFNKHGEYQHYWTQEFGSSETEQCDSSEPVKLKGASDYIHQKIQPVTDALPTKALAPVIEQFAPATKAPAAPIEQYAPVLKALAPVIKQDAPATKAPAPVTEQDAPATKAPAPVIEQDAPATKAPTAQAPAIYYNPPIETRFVHKSCA</sequence>
<gene>
    <name evidence="1" type="ORF">PsorP6_003175</name>
</gene>
<keyword evidence="2" id="KW-1185">Reference proteome</keyword>
<name>A0ACC0VMF7_9STRA</name>
<proteinExistence type="predicted"/>
<reference evidence="1 2" key="1">
    <citation type="journal article" date="2022" name="bioRxiv">
        <title>The genome of the oomycete Peronosclerospora sorghi, a cosmopolitan pathogen of maize and sorghum, is inflated with dispersed pseudogenes.</title>
        <authorList>
            <person name="Fletcher K."/>
            <person name="Martin F."/>
            <person name="Isakeit T."/>
            <person name="Cavanaugh K."/>
            <person name="Magill C."/>
            <person name="Michelmore R."/>
        </authorList>
    </citation>
    <scope>NUCLEOTIDE SEQUENCE [LARGE SCALE GENOMIC DNA]</scope>
    <source>
        <strain evidence="1">P6</strain>
    </source>
</reference>
<organism evidence="1 2">
    <name type="scientific">Peronosclerospora sorghi</name>
    <dbReference type="NCBI Taxonomy" id="230839"/>
    <lineage>
        <taxon>Eukaryota</taxon>
        <taxon>Sar</taxon>
        <taxon>Stramenopiles</taxon>
        <taxon>Oomycota</taxon>
        <taxon>Peronosporomycetes</taxon>
        <taxon>Peronosporales</taxon>
        <taxon>Peronosporaceae</taxon>
        <taxon>Peronosclerospora</taxon>
    </lineage>
</organism>
<dbReference type="EMBL" id="CM047587">
    <property type="protein sequence ID" value="KAI9907649.1"/>
    <property type="molecule type" value="Genomic_DNA"/>
</dbReference>
<comment type="caution">
    <text evidence="1">The sequence shown here is derived from an EMBL/GenBank/DDBJ whole genome shotgun (WGS) entry which is preliminary data.</text>
</comment>
<protein>
    <submittedName>
        <fullName evidence="1">Uncharacterized protein</fullName>
    </submittedName>
</protein>
<evidence type="ECO:0000313" key="2">
    <source>
        <dbReference type="Proteomes" id="UP001163321"/>
    </source>
</evidence>